<keyword evidence="9" id="KW-0472">Membrane</keyword>
<evidence type="ECO:0000256" key="3">
    <source>
        <dbReference type="ARBA" id="ARBA00022679"/>
    </source>
</evidence>
<keyword evidence="3" id="KW-0808">Transferase</keyword>
<protein>
    <recommendedName>
        <fullName evidence="1">non-specific serine/threonine protein kinase</fullName>
        <ecNumber evidence="1">2.7.11.1</ecNumber>
    </recommendedName>
</protein>
<proteinExistence type="predicted"/>
<gene>
    <name evidence="11" type="ORF">N4S67_18040</name>
</gene>
<keyword evidence="9" id="KW-0812">Transmembrane</keyword>
<dbReference type="CDD" id="cd14014">
    <property type="entry name" value="STKc_PknB_like"/>
    <property type="match status" value="1"/>
</dbReference>
<dbReference type="EMBL" id="JAODWD010000004">
    <property type="protein sequence ID" value="MCT7660317.1"/>
    <property type="molecule type" value="Genomic_DNA"/>
</dbReference>
<dbReference type="RefSeq" id="WP_260994716.1">
    <property type="nucleotide sequence ID" value="NZ_JAODWD010000004.1"/>
</dbReference>
<evidence type="ECO:0000256" key="1">
    <source>
        <dbReference type="ARBA" id="ARBA00012513"/>
    </source>
</evidence>
<dbReference type="PROSITE" id="PS50011">
    <property type="entry name" value="PROTEIN_KINASE_DOM"/>
    <property type="match status" value="1"/>
</dbReference>
<dbReference type="InterPro" id="IPR008271">
    <property type="entry name" value="Ser/Thr_kinase_AS"/>
</dbReference>
<organism evidence="11 12">
    <name type="scientific">Mycobacterium deserti</name>
    <dbReference type="NCBI Taxonomy" id="2978347"/>
    <lineage>
        <taxon>Bacteria</taxon>
        <taxon>Bacillati</taxon>
        <taxon>Actinomycetota</taxon>
        <taxon>Actinomycetes</taxon>
        <taxon>Mycobacteriales</taxon>
        <taxon>Mycobacteriaceae</taxon>
        <taxon>Mycobacterium</taxon>
    </lineage>
</organism>
<accession>A0ABT2MDH1</accession>
<dbReference type="EC" id="2.7.11.1" evidence="1"/>
<comment type="caution">
    <text evidence="11">The sequence shown here is derived from an EMBL/GenBank/DDBJ whole genome shotgun (WGS) entry which is preliminary data.</text>
</comment>
<feature type="domain" description="Protein kinase" evidence="10">
    <location>
        <begin position="17"/>
        <end position="277"/>
    </location>
</feature>
<evidence type="ECO:0000256" key="9">
    <source>
        <dbReference type="SAM" id="Phobius"/>
    </source>
</evidence>
<dbReference type="Gene3D" id="3.30.200.20">
    <property type="entry name" value="Phosphorylase Kinase, domain 1"/>
    <property type="match status" value="1"/>
</dbReference>
<evidence type="ECO:0000256" key="7">
    <source>
        <dbReference type="PROSITE-ProRule" id="PRU10141"/>
    </source>
</evidence>
<feature type="binding site" evidence="7">
    <location>
        <position position="46"/>
    </location>
    <ligand>
        <name>ATP</name>
        <dbReference type="ChEBI" id="CHEBI:30616"/>
    </ligand>
</feature>
<dbReference type="SUPFAM" id="SSF56112">
    <property type="entry name" value="Protein kinase-like (PK-like)"/>
    <property type="match status" value="1"/>
</dbReference>
<dbReference type="Proteomes" id="UP001206639">
    <property type="component" value="Unassembled WGS sequence"/>
</dbReference>
<feature type="region of interest" description="Disordered" evidence="8">
    <location>
        <begin position="279"/>
        <end position="326"/>
    </location>
</feature>
<feature type="compositionally biased region" description="Polar residues" evidence="8">
    <location>
        <begin position="362"/>
        <end position="375"/>
    </location>
</feature>
<evidence type="ECO:0000256" key="8">
    <source>
        <dbReference type="SAM" id="MobiDB-lite"/>
    </source>
</evidence>
<dbReference type="PROSITE" id="PS00108">
    <property type="entry name" value="PROTEIN_KINASE_ST"/>
    <property type="match status" value="1"/>
</dbReference>
<feature type="compositionally biased region" description="Pro residues" evidence="8">
    <location>
        <begin position="280"/>
        <end position="292"/>
    </location>
</feature>
<keyword evidence="2 11" id="KW-0723">Serine/threonine-protein kinase</keyword>
<dbReference type="PANTHER" id="PTHR43289:SF6">
    <property type="entry name" value="SERINE_THREONINE-PROTEIN KINASE NEKL-3"/>
    <property type="match status" value="1"/>
</dbReference>
<keyword evidence="6 7" id="KW-0067">ATP-binding</keyword>
<evidence type="ECO:0000256" key="2">
    <source>
        <dbReference type="ARBA" id="ARBA00022527"/>
    </source>
</evidence>
<dbReference type="PANTHER" id="PTHR43289">
    <property type="entry name" value="MITOGEN-ACTIVATED PROTEIN KINASE KINASE KINASE 20-RELATED"/>
    <property type="match status" value="1"/>
</dbReference>
<reference evidence="12" key="1">
    <citation type="submission" date="2023-07" db="EMBL/GenBank/DDBJ databases">
        <authorList>
            <person name="Deng Y."/>
            <person name="Zhang Y.-Q."/>
        </authorList>
    </citation>
    <scope>NUCLEOTIDE SEQUENCE [LARGE SCALE GENOMIC DNA]</scope>
    <source>
        <strain evidence="12">CPCC 205710</strain>
    </source>
</reference>
<dbReference type="PROSITE" id="PS00107">
    <property type="entry name" value="PROTEIN_KINASE_ATP"/>
    <property type="match status" value="1"/>
</dbReference>
<dbReference type="InterPro" id="IPR000719">
    <property type="entry name" value="Prot_kinase_dom"/>
</dbReference>
<dbReference type="Pfam" id="PF00069">
    <property type="entry name" value="Pkinase"/>
    <property type="match status" value="1"/>
</dbReference>
<dbReference type="InterPro" id="IPR011009">
    <property type="entry name" value="Kinase-like_dom_sf"/>
</dbReference>
<dbReference type="GO" id="GO:0004674">
    <property type="term" value="F:protein serine/threonine kinase activity"/>
    <property type="evidence" value="ECO:0007669"/>
    <property type="project" value="UniProtKB-KW"/>
</dbReference>
<evidence type="ECO:0000313" key="12">
    <source>
        <dbReference type="Proteomes" id="UP001206639"/>
    </source>
</evidence>
<evidence type="ECO:0000313" key="11">
    <source>
        <dbReference type="EMBL" id="MCT7660317.1"/>
    </source>
</evidence>
<feature type="transmembrane region" description="Helical" evidence="9">
    <location>
        <begin position="333"/>
        <end position="355"/>
    </location>
</feature>
<evidence type="ECO:0000256" key="5">
    <source>
        <dbReference type="ARBA" id="ARBA00022777"/>
    </source>
</evidence>
<keyword evidence="9" id="KW-1133">Transmembrane helix</keyword>
<keyword evidence="12" id="KW-1185">Reference proteome</keyword>
<evidence type="ECO:0000259" key="10">
    <source>
        <dbReference type="PROSITE" id="PS50011"/>
    </source>
</evidence>
<dbReference type="InterPro" id="IPR017441">
    <property type="entry name" value="Protein_kinase_ATP_BS"/>
</dbReference>
<keyword evidence="5 11" id="KW-0418">Kinase</keyword>
<feature type="compositionally biased region" description="Low complexity" evidence="8">
    <location>
        <begin position="382"/>
        <end position="408"/>
    </location>
</feature>
<dbReference type="Gene3D" id="1.10.510.10">
    <property type="entry name" value="Transferase(Phosphotransferase) domain 1"/>
    <property type="match status" value="1"/>
</dbReference>
<keyword evidence="4 7" id="KW-0547">Nucleotide-binding</keyword>
<evidence type="ECO:0000256" key="4">
    <source>
        <dbReference type="ARBA" id="ARBA00022741"/>
    </source>
</evidence>
<sequence length="513" mass="53623">MVSPKGGSRLGTRFGPYELKSLIGVGGMGEVYRAYDTTKGRTVAVKLLRTEVAADPGFQERFRRESRVAARLQEPHVIPVHDFGDIDGVLYIDMRLVEGPSLKDELLRTGPLPPQRAASIIAQVAAALDAAHADGLVHRDIKPENVLLTSDDFAYLVDFGIAHVGGDASVTSTGMVIGSSAYMAAERFSGGQVGPASDVYSLTCLLYECLTGRPPFEAGDLRQMMSAHMFSPPPRPSIMARGVNRAFDDVVARGMAKDPAARFPTAGALAKAAKAAAAAAPPPSAPAPPAPPTHTRQFSTLYPSPAATGYTPYREAPAPAPPPRKSRFSRTQLTLIAAVIVLFGTAAMLATVLVLGNHNSSQTTVAEAPPSSSTVEAPPPSTTTITKTPTSTPTTTPTTTGTAPPGITGADGQGFVGHSARCDSGSSPAAMVRTANSLAVVCETASGSYYYRGERLRDGANIELAGAVPSSGGGYDVVNPADGTRYEVRPDRLTIISFGRVDTNESVLQYAAR</sequence>
<name>A0ABT2MDH1_9MYCO</name>
<evidence type="ECO:0000256" key="6">
    <source>
        <dbReference type="ARBA" id="ARBA00022840"/>
    </source>
</evidence>
<feature type="region of interest" description="Disordered" evidence="8">
    <location>
        <begin position="362"/>
        <end position="428"/>
    </location>
</feature>
<dbReference type="SMART" id="SM00220">
    <property type="entry name" value="S_TKc"/>
    <property type="match status" value="1"/>
</dbReference>